<reference evidence="1 2" key="1">
    <citation type="submission" date="2019-04" db="EMBL/GenBank/DDBJ databases">
        <title>Microbes associate with the intestines of laboratory mice.</title>
        <authorList>
            <person name="Navarre W."/>
            <person name="Wong E."/>
            <person name="Huang K."/>
            <person name="Tropini C."/>
            <person name="Ng K."/>
            <person name="Yu B."/>
        </authorList>
    </citation>
    <scope>NUCLEOTIDE SEQUENCE [LARGE SCALE GENOMIC DNA]</scope>
    <source>
        <strain evidence="1 2">NM63_1-25</strain>
    </source>
</reference>
<gene>
    <name evidence="1" type="ORF">E5353_18225</name>
</gene>
<proteinExistence type="predicted"/>
<organism evidence="1 2">
    <name type="scientific">Bacteroides caecimuris</name>
    <dbReference type="NCBI Taxonomy" id="1796613"/>
    <lineage>
        <taxon>Bacteria</taxon>
        <taxon>Pseudomonadati</taxon>
        <taxon>Bacteroidota</taxon>
        <taxon>Bacteroidia</taxon>
        <taxon>Bacteroidales</taxon>
        <taxon>Bacteroidaceae</taxon>
        <taxon>Bacteroides</taxon>
    </lineage>
</organism>
<protein>
    <submittedName>
        <fullName evidence="1">DUF4248 domain-containing protein</fullName>
    </submittedName>
</protein>
<name>A0A4S2C928_9BACE</name>
<evidence type="ECO:0000313" key="2">
    <source>
        <dbReference type="Proteomes" id="UP000309566"/>
    </source>
</evidence>
<evidence type="ECO:0000313" key="1">
    <source>
        <dbReference type="EMBL" id="TGY24647.1"/>
    </source>
</evidence>
<dbReference type="AlphaFoldDB" id="A0A4S2C928"/>
<sequence length="78" mass="9173">MDTTEEEKKIELRAYDKGELALLYCPGRSQETAMKTLTRWINGCGQLVQALRDIGYNSRRHRFLRQEVEQIVRYLGEP</sequence>
<dbReference type="EMBL" id="SRYX01000141">
    <property type="protein sequence ID" value="TGY24647.1"/>
    <property type="molecule type" value="Genomic_DNA"/>
</dbReference>
<dbReference type="Pfam" id="PF14053">
    <property type="entry name" value="DUF4248"/>
    <property type="match status" value="1"/>
</dbReference>
<comment type="caution">
    <text evidence="1">The sequence shown here is derived from an EMBL/GenBank/DDBJ whole genome shotgun (WGS) entry which is preliminary data.</text>
</comment>
<dbReference type="Proteomes" id="UP000309566">
    <property type="component" value="Unassembled WGS sequence"/>
</dbReference>
<dbReference type="InterPro" id="IPR025342">
    <property type="entry name" value="DUF4248"/>
</dbReference>
<dbReference type="RefSeq" id="WP_136000579.1">
    <property type="nucleotide sequence ID" value="NZ_SRYX01000141.1"/>
</dbReference>
<accession>A0A4S2C928</accession>